<feature type="region of interest" description="Disordered" evidence="4">
    <location>
        <begin position="355"/>
        <end position="404"/>
    </location>
</feature>
<reference evidence="8 9" key="1">
    <citation type="submission" date="2018-04" db="EMBL/GenBank/DDBJ databases">
        <title>The genome of golden apple snail Pomacea canaliculata provides insight into stress tolerance and invasive adaptation.</title>
        <authorList>
            <person name="Liu C."/>
            <person name="Liu B."/>
            <person name="Ren Y."/>
            <person name="Zhang Y."/>
            <person name="Wang H."/>
            <person name="Li S."/>
            <person name="Jiang F."/>
            <person name="Yin L."/>
            <person name="Zhang G."/>
            <person name="Qian W."/>
            <person name="Fan W."/>
        </authorList>
    </citation>
    <scope>NUCLEOTIDE SEQUENCE [LARGE SCALE GENOMIC DNA]</scope>
    <source>
        <strain evidence="8">SZHN2017</strain>
        <tissue evidence="8">Muscle</tissue>
    </source>
</reference>
<name>A0A2T7NWF0_POMCA</name>
<evidence type="ECO:0000259" key="5">
    <source>
        <dbReference type="Pfam" id="PF11261"/>
    </source>
</evidence>
<accession>A0A2T7NWF0</accession>
<evidence type="ECO:0000256" key="3">
    <source>
        <dbReference type="ARBA" id="ARBA00023242"/>
    </source>
</evidence>
<dbReference type="InterPro" id="IPR022750">
    <property type="entry name" value="IRF-2BP1_2-like_Znf"/>
</dbReference>
<dbReference type="FunFam" id="1.10.10.1580:FF:000001">
    <property type="entry name" value="interferon regulatory factor 2-binding protein 2"/>
    <property type="match status" value="1"/>
</dbReference>
<dbReference type="GO" id="GO:0005634">
    <property type="term" value="C:nucleus"/>
    <property type="evidence" value="ECO:0007669"/>
    <property type="project" value="UniProtKB-SubCell"/>
</dbReference>
<dbReference type="Gene3D" id="1.10.10.1580">
    <property type="entry name" value="Interferon regulatory factor 2-binding protein"/>
    <property type="match status" value="1"/>
</dbReference>
<feature type="compositionally biased region" description="Polar residues" evidence="4">
    <location>
        <begin position="510"/>
        <end position="525"/>
    </location>
</feature>
<feature type="compositionally biased region" description="Basic and acidic residues" evidence="4">
    <location>
        <begin position="88"/>
        <end position="99"/>
    </location>
</feature>
<dbReference type="Pfam" id="PF25457">
    <property type="entry name" value="IRF-2BP1_2_M"/>
    <property type="match status" value="1"/>
</dbReference>
<evidence type="ECO:0000256" key="1">
    <source>
        <dbReference type="ARBA" id="ARBA00004123"/>
    </source>
</evidence>
<dbReference type="STRING" id="400727.A0A2T7NWF0"/>
<keyword evidence="9" id="KW-1185">Reference proteome</keyword>
<keyword evidence="3" id="KW-0539">Nucleus</keyword>
<feature type="compositionally biased region" description="Pro residues" evidence="4">
    <location>
        <begin position="77"/>
        <end position="86"/>
    </location>
</feature>
<feature type="region of interest" description="Disordered" evidence="4">
    <location>
        <begin position="443"/>
        <end position="525"/>
    </location>
</feature>
<dbReference type="InterPro" id="IPR044882">
    <property type="entry name" value="I2BP1/2_C3HC4-RING_sf"/>
</dbReference>
<proteinExistence type="inferred from homology"/>
<dbReference type="PANTHER" id="PTHR10816">
    <property type="entry name" value="MYELIN TRANSCRIPTION FACTOR 1-RELATED"/>
    <property type="match status" value="1"/>
</dbReference>
<feature type="region of interest" description="Disordered" evidence="4">
    <location>
        <begin position="129"/>
        <end position="225"/>
    </location>
</feature>
<feature type="domain" description="IRF-2BP1/2-like middle" evidence="7">
    <location>
        <begin position="217"/>
        <end position="358"/>
    </location>
</feature>
<dbReference type="Proteomes" id="UP000245119">
    <property type="component" value="Linkage Group LG8"/>
</dbReference>
<dbReference type="GO" id="GO:0006357">
    <property type="term" value="P:regulation of transcription by RNA polymerase II"/>
    <property type="evidence" value="ECO:0007669"/>
    <property type="project" value="TreeGrafter"/>
</dbReference>
<dbReference type="OrthoDB" id="45007at2759"/>
<feature type="domain" description="Interferon regulatory factor 2-binding protein 1/2-like C3HC4 zinc finger" evidence="6">
    <location>
        <begin position="535"/>
        <end position="606"/>
    </location>
</feature>
<dbReference type="InterPro" id="IPR057414">
    <property type="entry name" value="Zf-C3HC4_IRF-2BP1_2"/>
</dbReference>
<evidence type="ECO:0000259" key="7">
    <source>
        <dbReference type="Pfam" id="PF25457"/>
    </source>
</evidence>
<dbReference type="AlphaFoldDB" id="A0A2T7NWF0"/>
<sequence>MAMPQRVHRQHCYLCDLPRTPWAMLHDFSEPVCRGCVNYEGPDRIEMVIEAARQMKRVHGVQEGRAPPPPHSHKSPHGPPPPPHMPPRPRELPEPHKGGVMEPPPGRLHGPPLPPFAVAERAHPALHDARARPPLDYPGPQRLTNGLPVGHPLHRAEDHMPADLTRSSPSMGRAPGGIHHPSGLPTARGLGPGMASAHGSNKDVDDEEGCKGDEPGKHAFQEDSISHPQLVREALSILSTAIPFRVRFKKDHSLMGRMFAFDASVKPGSVGEFELKVFVEYPLGSGSIHSSMSSLTKQMMNDSSKDLGKPMSSGIGIKYLEYEMKHGVGEWRSLYDMLPETVRAFKEAVKRDFIPTPYTDSSLPPPRLPRSGGISSKTSSRNSYFDGQGRKRKVPSPSPEEDALGRLTEEQHRRQMWMQNQADALKLTINSATVYGAGLPSSTSMSPLSNHAPTPPDAPVGPHAGPSPIAALMNVADTLQSGGNSTGGASHRHPSLSPSSHSQRLHSASMTGPVSDTGVGSTMPESTVGASAEVLKCTLCQERLEDTHFVQCPSIADHKFCFPCSRDSIKRQGAGAEVYCPSGKKCPLVGSSVPWAFMQNEIVTILGDEYKDPMKIKKERDG</sequence>
<evidence type="ECO:0000313" key="8">
    <source>
        <dbReference type="EMBL" id="PVD25495.1"/>
    </source>
</evidence>
<feature type="compositionally biased region" description="Polar residues" evidence="4">
    <location>
        <begin position="443"/>
        <end position="452"/>
    </location>
</feature>
<comment type="similarity">
    <text evidence="2">Belongs to the IRF2BP family.</text>
</comment>
<gene>
    <name evidence="8" type="ORF">C0Q70_13151</name>
</gene>
<evidence type="ECO:0000259" key="6">
    <source>
        <dbReference type="Pfam" id="PF25454"/>
    </source>
</evidence>
<dbReference type="OMA" id="GAQMNVP"/>
<dbReference type="GO" id="GO:0003714">
    <property type="term" value="F:transcription corepressor activity"/>
    <property type="evidence" value="ECO:0007669"/>
    <property type="project" value="TreeGrafter"/>
</dbReference>
<feature type="domain" description="Interferon regulatory factor 2-binding protein 1/2-like zinc finger" evidence="5">
    <location>
        <begin position="9"/>
        <end position="59"/>
    </location>
</feature>
<dbReference type="PANTHER" id="PTHR10816:SF19">
    <property type="entry name" value="PROTEIN INTERACTING WITH TTK69 AND SIN3A, ISOFORM D"/>
    <property type="match status" value="1"/>
</dbReference>
<dbReference type="SUPFAM" id="SSF57850">
    <property type="entry name" value="RING/U-box"/>
    <property type="match status" value="1"/>
</dbReference>
<evidence type="ECO:0000256" key="2">
    <source>
        <dbReference type="ARBA" id="ARBA00010802"/>
    </source>
</evidence>
<feature type="compositionally biased region" description="Pro residues" evidence="4">
    <location>
        <begin position="102"/>
        <end position="115"/>
    </location>
</feature>
<dbReference type="Pfam" id="PF25454">
    <property type="entry name" value="zf-C3HC4_IRF-2BP1_2"/>
    <property type="match status" value="1"/>
</dbReference>
<comment type="caution">
    <text evidence="8">The sequence shown here is derived from an EMBL/GenBank/DDBJ whole genome shotgun (WGS) entry which is preliminary data.</text>
</comment>
<dbReference type="EMBL" id="PZQS01000008">
    <property type="protein sequence ID" value="PVD25495.1"/>
    <property type="molecule type" value="Genomic_DNA"/>
</dbReference>
<organism evidence="8 9">
    <name type="scientific">Pomacea canaliculata</name>
    <name type="common">Golden apple snail</name>
    <dbReference type="NCBI Taxonomy" id="400727"/>
    <lineage>
        <taxon>Eukaryota</taxon>
        <taxon>Metazoa</taxon>
        <taxon>Spiralia</taxon>
        <taxon>Lophotrochozoa</taxon>
        <taxon>Mollusca</taxon>
        <taxon>Gastropoda</taxon>
        <taxon>Caenogastropoda</taxon>
        <taxon>Architaenioglossa</taxon>
        <taxon>Ampullarioidea</taxon>
        <taxon>Ampullariidae</taxon>
        <taxon>Pomacea</taxon>
    </lineage>
</organism>
<comment type="subcellular location">
    <subcellularLocation>
        <location evidence="1">Nucleus</location>
    </subcellularLocation>
</comment>
<evidence type="ECO:0000256" key="4">
    <source>
        <dbReference type="SAM" id="MobiDB-lite"/>
    </source>
</evidence>
<dbReference type="CDD" id="cd16511">
    <property type="entry name" value="vRING-HC_IRF2BP1-like"/>
    <property type="match status" value="1"/>
</dbReference>
<feature type="compositionally biased region" description="Low complexity" evidence="4">
    <location>
        <begin position="495"/>
        <end position="509"/>
    </location>
</feature>
<feature type="region of interest" description="Disordered" evidence="4">
    <location>
        <begin position="56"/>
        <end position="117"/>
    </location>
</feature>
<dbReference type="Pfam" id="PF11261">
    <property type="entry name" value="IRF-2BP1_2"/>
    <property type="match status" value="1"/>
</dbReference>
<evidence type="ECO:0000313" key="9">
    <source>
        <dbReference type="Proteomes" id="UP000245119"/>
    </source>
</evidence>
<protein>
    <submittedName>
        <fullName evidence="8">Uncharacterized protein</fullName>
    </submittedName>
</protein>
<feature type="compositionally biased region" description="Basic and acidic residues" evidence="4">
    <location>
        <begin position="209"/>
        <end position="225"/>
    </location>
</feature>
<dbReference type="InterPro" id="IPR058682">
    <property type="entry name" value="IRF-2BP1/2-like_M"/>
</dbReference>